<accession>D0P1N6</accession>
<dbReference type="GeneID" id="9463952"/>
<dbReference type="Proteomes" id="UP000006643">
    <property type="component" value="Unassembled WGS sequence"/>
</dbReference>
<feature type="region of interest" description="Disordered" evidence="1">
    <location>
        <begin position="98"/>
        <end position="134"/>
    </location>
</feature>
<name>D0P1N6_PHYIT</name>
<evidence type="ECO:0000313" key="3">
    <source>
        <dbReference type="Proteomes" id="UP000006643"/>
    </source>
</evidence>
<feature type="region of interest" description="Disordered" evidence="1">
    <location>
        <begin position="1"/>
        <end position="30"/>
    </location>
</feature>
<feature type="compositionally biased region" description="Basic and acidic residues" evidence="1">
    <location>
        <begin position="11"/>
        <end position="24"/>
    </location>
</feature>
<dbReference type="KEGG" id="pif:PITG_20124"/>
<evidence type="ECO:0000256" key="1">
    <source>
        <dbReference type="SAM" id="MobiDB-lite"/>
    </source>
</evidence>
<evidence type="ECO:0000313" key="2">
    <source>
        <dbReference type="EMBL" id="EEY54668.1"/>
    </source>
</evidence>
<dbReference type="STRING" id="403677.D0P1N6"/>
<feature type="compositionally biased region" description="Polar residues" evidence="1">
    <location>
        <begin position="105"/>
        <end position="116"/>
    </location>
</feature>
<dbReference type="InParanoid" id="D0P1N6"/>
<dbReference type="EMBL" id="DS028253">
    <property type="protein sequence ID" value="EEY54668.1"/>
    <property type="molecule type" value="Genomic_DNA"/>
</dbReference>
<reference evidence="3" key="1">
    <citation type="journal article" date="2009" name="Nature">
        <title>Genome sequence and analysis of the Irish potato famine pathogen Phytophthora infestans.</title>
        <authorList>
            <consortium name="The Broad Institute Genome Sequencing Platform"/>
            <person name="Haas B.J."/>
            <person name="Kamoun S."/>
            <person name="Zody M.C."/>
            <person name="Jiang R.H."/>
            <person name="Handsaker R.E."/>
            <person name="Cano L.M."/>
            <person name="Grabherr M."/>
            <person name="Kodira C.D."/>
            <person name="Raffaele S."/>
            <person name="Torto-Alalibo T."/>
            <person name="Bozkurt T.O."/>
            <person name="Ah-Fong A.M."/>
            <person name="Alvarado L."/>
            <person name="Anderson V.L."/>
            <person name="Armstrong M.R."/>
            <person name="Avrova A."/>
            <person name="Baxter L."/>
            <person name="Beynon J."/>
            <person name="Boevink P.C."/>
            <person name="Bollmann S.R."/>
            <person name="Bos J.I."/>
            <person name="Bulone V."/>
            <person name="Cai G."/>
            <person name="Cakir C."/>
            <person name="Carrington J.C."/>
            <person name="Chawner M."/>
            <person name="Conti L."/>
            <person name="Costanzo S."/>
            <person name="Ewan R."/>
            <person name="Fahlgren N."/>
            <person name="Fischbach M.A."/>
            <person name="Fugelstad J."/>
            <person name="Gilroy E.M."/>
            <person name="Gnerre S."/>
            <person name="Green P.J."/>
            <person name="Grenville-Briggs L.J."/>
            <person name="Griffith J."/>
            <person name="Grunwald N.J."/>
            <person name="Horn K."/>
            <person name="Horner N.R."/>
            <person name="Hu C.H."/>
            <person name="Huitema E."/>
            <person name="Jeong D.H."/>
            <person name="Jones A.M."/>
            <person name="Jones J.D."/>
            <person name="Jones R.W."/>
            <person name="Karlsson E.K."/>
            <person name="Kunjeti S.G."/>
            <person name="Lamour K."/>
            <person name="Liu Z."/>
            <person name="Ma L."/>
            <person name="Maclean D."/>
            <person name="Chibucos M.C."/>
            <person name="McDonald H."/>
            <person name="McWalters J."/>
            <person name="Meijer H.J."/>
            <person name="Morgan W."/>
            <person name="Morris P.F."/>
            <person name="Munro C.A."/>
            <person name="O'Neill K."/>
            <person name="Ospina-Giraldo M."/>
            <person name="Pinzon A."/>
            <person name="Pritchard L."/>
            <person name="Ramsahoye B."/>
            <person name="Ren Q."/>
            <person name="Restrepo S."/>
            <person name="Roy S."/>
            <person name="Sadanandom A."/>
            <person name="Savidor A."/>
            <person name="Schornack S."/>
            <person name="Schwartz D.C."/>
            <person name="Schumann U.D."/>
            <person name="Schwessinger B."/>
            <person name="Seyer L."/>
            <person name="Sharpe T."/>
            <person name="Silvar C."/>
            <person name="Song J."/>
            <person name="Studholme D.J."/>
            <person name="Sykes S."/>
            <person name="Thines M."/>
            <person name="van de Vondervoort P.J."/>
            <person name="Phuntumart V."/>
            <person name="Wawra S."/>
            <person name="Weide R."/>
            <person name="Win J."/>
            <person name="Young C."/>
            <person name="Zhou S."/>
            <person name="Fry W."/>
            <person name="Meyers B.C."/>
            <person name="van West P."/>
            <person name="Ristaino J."/>
            <person name="Govers F."/>
            <person name="Birch P.R."/>
            <person name="Whisson S.C."/>
            <person name="Judelson H.S."/>
            <person name="Nusbaum C."/>
        </authorList>
    </citation>
    <scope>NUCLEOTIDE SEQUENCE [LARGE SCALE GENOMIC DNA]</scope>
    <source>
        <strain evidence="3">T30-4</strain>
    </source>
</reference>
<dbReference type="VEuPathDB" id="FungiDB:PITG_20124"/>
<gene>
    <name evidence="2" type="ORF">PITG_20124</name>
</gene>
<organism evidence="2 3">
    <name type="scientific">Phytophthora infestans (strain T30-4)</name>
    <name type="common">Potato late blight agent</name>
    <dbReference type="NCBI Taxonomy" id="403677"/>
    <lineage>
        <taxon>Eukaryota</taxon>
        <taxon>Sar</taxon>
        <taxon>Stramenopiles</taxon>
        <taxon>Oomycota</taxon>
        <taxon>Peronosporomycetes</taxon>
        <taxon>Peronosporales</taxon>
        <taxon>Peronosporaceae</taxon>
        <taxon>Phytophthora</taxon>
    </lineage>
</organism>
<dbReference type="RefSeq" id="XP_002895785.1">
    <property type="nucleotide sequence ID" value="XM_002895739.1"/>
</dbReference>
<dbReference type="HOGENOM" id="CLU_1900312_0_0_1"/>
<proteinExistence type="predicted"/>
<sequence length="134" mass="14683">MVPDIPTVSKKGLDKSHRRAHDDPQSSCALCPDLERNELHREQPGRSTGGRGLCDCRLAGRVSFDSPSVPILPHEEDGADEKTVQTTKAQEGSEASFALGGEPQYDNNIINYQSRGGSMADDMTPKMRNPRQYA</sequence>
<keyword evidence="3" id="KW-1185">Reference proteome</keyword>
<dbReference type="AlphaFoldDB" id="D0P1N6"/>
<protein>
    <submittedName>
        <fullName evidence="2">Uncharacterized protein</fullName>
    </submittedName>
</protein>